<dbReference type="Pfam" id="PF18895">
    <property type="entry name" value="T4SS_pilin"/>
    <property type="match status" value="1"/>
</dbReference>
<keyword evidence="1" id="KW-1133">Transmembrane helix</keyword>
<dbReference type="EMBL" id="DSRT01000078">
    <property type="protein sequence ID" value="HGW29584.1"/>
    <property type="molecule type" value="Genomic_DNA"/>
</dbReference>
<name>A0A7C4TLA5_UNCKA</name>
<reference evidence="2" key="1">
    <citation type="journal article" date="2020" name="mSystems">
        <title>Genome- and Community-Level Interaction Insights into Carbon Utilization and Element Cycling Functions of Hydrothermarchaeota in Hydrothermal Sediment.</title>
        <authorList>
            <person name="Zhou Z."/>
            <person name="Liu Y."/>
            <person name="Xu W."/>
            <person name="Pan J."/>
            <person name="Luo Z.H."/>
            <person name="Li M."/>
        </authorList>
    </citation>
    <scope>NUCLEOTIDE SEQUENCE [LARGE SCALE GENOMIC DNA]</scope>
    <source>
        <strain evidence="2">SpSt-417</strain>
    </source>
</reference>
<evidence type="ECO:0000313" key="2">
    <source>
        <dbReference type="EMBL" id="HGW29584.1"/>
    </source>
</evidence>
<proteinExistence type="predicted"/>
<organism evidence="2">
    <name type="scientific">candidate division WWE3 bacterium</name>
    <dbReference type="NCBI Taxonomy" id="2053526"/>
    <lineage>
        <taxon>Bacteria</taxon>
        <taxon>Katanobacteria</taxon>
    </lineage>
</organism>
<accession>A0A7C4TLA5</accession>
<feature type="transmembrane region" description="Helical" evidence="1">
    <location>
        <begin position="31"/>
        <end position="52"/>
    </location>
</feature>
<gene>
    <name evidence="2" type="ORF">ENR63_01520</name>
</gene>
<evidence type="ECO:0000256" key="1">
    <source>
        <dbReference type="SAM" id="Phobius"/>
    </source>
</evidence>
<keyword evidence="1" id="KW-0472">Membrane</keyword>
<comment type="caution">
    <text evidence="2">The sequence shown here is derived from an EMBL/GenBank/DDBJ whole genome shotgun (WGS) entry which is preliminary data.</text>
</comment>
<dbReference type="AlphaFoldDB" id="A0A7C4TLA5"/>
<protein>
    <submittedName>
        <fullName evidence="2">Uncharacterized protein</fullName>
    </submittedName>
</protein>
<dbReference type="InterPro" id="IPR043993">
    <property type="entry name" value="T4SS_pilin"/>
</dbReference>
<feature type="transmembrane region" description="Helical" evidence="1">
    <location>
        <begin position="73"/>
        <end position="95"/>
    </location>
</feature>
<sequence>MIEAIIPVAEAAAKVPTINPTGNLMDFMYTLLGRFLLLVGAAAIAFVIYGGVQFVMSGGDPEKVTKARRTLTWAVLGTILIVLSYFIVVTLDSIINQKL</sequence>
<keyword evidence="1" id="KW-0812">Transmembrane</keyword>